<dbReference type="PROSITE" id="PS51194">
    <property type="entry name" value="HELICASE_CTER"/>
    <property type="match status" value="1"/>
</dbReference>
<dbReference type="PROSITE" id="PS51192">
    <property type="entry name" value="HELICASE_ATP_BIND_1"/>
    <property type="match status" value="1"/>
</dbReference>
<evidence type="ECO:0000313" key="10">
    <source>
        <dbReference type="EMBL" id="ELR23385.1"/>
    </source>
</evidence>
<dbReference type="PANTHER" id="PTHR47958">
    <property type="entry name" value="ATP-DEPENDENT RNA HELICASE DBP3"/>
    <property type="match status" value="1"/>
</dbReference>
<dbReference type="InterPro" id="IPR011545">
    <property type="entry name" value="DEAD/DEAH_box_helicase_dom"/>
</dbReference>
<dbReference type="KEGG" id="acan:ACA1_069700"/>
<feature type="region of interest" description="Disordered" evidence="7">
    <location>
        <begin position="527"/>
        <end position="568"/>
    </location>
</feature>
<dbReference type="InterPro" id="IPR001650">
    <property type="entry name" value="Helicase_C-like"/>
</dbReference>
<evidence type="ECO:0000256" key="1">
    <source>
        <dbReference type="ARBA" id="ARBA00012552"/>
    </source>
</evidence>
<dbReference type="GO" id="GO:0005524">
    <property type="term" value="F:ATP binding"/>
    <property type="evidence" value="ECO:0007669"/>
    <property type="project" value="UniProtKB-KW"/>
</dbReference>
<feature type="region of interest" description="Disordered" evidence="7">
    <location>
        <begin position="1"/>
        <end position="106"/>
    </location>
</feature>
<keyword evidence="11" id="KW-1185">Reference proteome</keyword>
<dbReference type="InterPro" id="IPR014001">
    <property type="entry name" value="Helicase_ATP-bd"/>
</dbReference>
<dbReference type="PROSITE" id="PS00039">
    <property type="entry name" value="DEAD_ATP_HELICASE"/>
    <property type="match status" value="1"/>
</dbReference>
<feature type="domain" description="Helicase C-terminal" evidence="9">
    <location>
        <begin position="376"/>
        <end position="533"/>
    </location>
</feature>
<organism evidence="10 11">
    <name type="scientific">Acanthamoeba castellanii (strain ATCC 30010 / Neff)</name>
    <dbReference type="NCBI Taxonomy" id="1257118"/>
    <lineage>
        <taxon>Eukaryota</taxon>
        <taxon>Amoebozoa</taxon>
        <taxon>Discosea</taxon>
        <taxon>Longamoebia</taxon>
        <taxon>Centramoebida</taxon>
        <taxon>Acanthamoebidae</taxon>
        <taxon>Acanthamoeba</taxon>
    </lineage>
</organism>
<feature type="domain" description="Helicase ATP-binding" evidence="8">
    <location>
        <begin position="175"/>
        <end position="364"/>
    </location>
</feature>
<evidence type="ECO:0000259" key="9">
    <source>
        <dbReference type="PROSITE" id="PS51194"/>
    </source>
</evidence>
<dbReference type="Pfam" id="PF00271">
    <property type="entry name" value="Helicase_C"/>
    <property type="match status" value="1"/>
</dbReference>
<dbReference type="InterPro" id="IPR027417">
    <property type="entry name" value="P-loop_NTPase"/>
</dbReference>
<evidence type="ECO:0000259" key="8">
    <source>
        <dbReference type="PROSITE" id="PS51192"/>
    </source>
</evidence>
<dbReference type="RefSeq" id="XP_004352913.1">
    <property type="nucleotide sequence ID" value="XM_004352861.1"/>
</dbReference>
<dbReference type="VEuPathDB" id="AmoebaDB:ACA1_069700"/>
<evidence type="ECO:0000256" key="7">
    <source>
        <dbReference type="SAM" id="MobiDB-lite"/>
    </source>
</evidence>
<dbReference type="GO" id="GO:0003676">
    <property type="term" value="F:nucleic acid binding"/>
    <property type="evidence" value="ECO:0007669"/>
    <property type="project" value="InterPro"/>
</dbReference>
<dbReference type="GO" id="GO:0016787">
    <property type="term" value="F:hydrolase activity"/>
    <property type="evidence" value="ECO:0007669"/>
    <property type="project" value="UniProtKB-KW"/>
</dbReference>
<keyword evidence="3 6" id="KW-0378">Hydrolase</keyword>
<evidence type="ECO:0000256" key="3">
    <source>
        <dbReference type="ARBA" id="ARBA00022801"/>
    </source>
</evidence>
<dbReference type="SMART" id="SM00487">
    <property type="entry name" value="DEXDc"/>
    <property type="match status" value="1"/>
</dbReference>
<dbReference type="Pfam" id="PF00270">
    <property type="entry name" value="DEAD"/>
    <property type="match status" value="1"/>
</dbReference>
<feature type="compositionally biased region" description="Basic residues" evidence="7">
    <location>
        <begin position="23"/>
        <end position="33"/>
    </location>
</feature>
<reference evidence="10 11" key="1">
    <citation type="journal article" date="2013" name="Genome Biol.">
        <title>Genome of Acanthamoeba castellanii highlights extensive lateral gene transfer and early evolution of tyrosine kinase signaling.</title>
        <authorList>
            <person name="Clarke M."/>
            <person name="Lohan A.J."/>
            <person name="Liu B."/>
            <person name="Lagkouvardos I."/>
            <person name="Roy S."/>
            <person name="Zafar N."/>
            <person name="Bertelli C."/>
            <person name="Schilde C."/>
            <person name="Kianianmomeni A."/>
            <person name="Burglin T.R."/>
            <person name="Frech C."/>
            <person name="Turcotte B."/>
            <person name="Kopec K.O."/>
            <person name="Synnott J.M."/>
            <person name="Choo C."/>
            <person name="Paponov I."/>
            <person name="Finkler A."/>
            <person name="Soon Heng Tan C."/>
            <person name="Hutchins A.P."/>
            <person name="Weinmeier T."/>
            <person name="Rattei T."/>
            <person name="Chu J.S."/>
            <person name="Gimenez G."/>
            <person name="Irimia M."/>
            <person name="Rigden D.J."/>
            <person name="Fitzpatrick D.A."/>
            <person name="Lorenzo-Morales J."/>
            <person name="Bateman A."/>
            <person name="Chiu C.H."/>
            <person name="Tang P."/>
            <person name="Hegemann P."/>
            <person name="Fromm H."/>
            <person name="Raoult D."/>
            <person name="Greub G."/>
            <person name="Miranda-Saavedra D."/>
            <person name="Chen N."/>
            <person name="Nash P."/>
            <person name="Ginger M.L."/>
            <person name="Horn M."/>
            <person name="Schaap P."/>
            <person name="Caler L."/>
            <person name="Loftus B."/>
        </authorList>
    </citation>
    <scope>NUCLEOTIDE SEQUENCE [LARGE SCALE GENOMIC DNA]</scope>
    <source>
        <strain evidence="10 11">Neff</strain>
    </source>
</reference>
<evidence type="ECO:0000256" key="6">
    <source>
        <dbReference type="RuleBase" id="RU000492"/>
    </source>
</evidence>
<proteinExistence type="inferred from homology"/>
<dbReference type="SUPFAM" id="SSF52540">
    <property type="entry name" value="P-loop containing nucleoside triphosphate hydrolases"/>
    <property type="match status" value="2"/>
</dbReference>
<keyword evidence="5 6" id="KW-0067">ATP-binding</keyword>
<protein>
    <recommendedName>
        <fullName evidence="1">RNA helicase</fullName>
        <ecNumber evidence="1">3.6.4.13</ecNumber>
    </recommendedName>
</protein>
<dbReference type="EC" id="3.6.4.13" evidence="1"/>
<feature type="compositionally biased region" description="Low complexity" evidence="7">
    <location>
        <begin position="34"/>
        <end position="45"/>
    </location>
</feature>
<dbReference type="OrthoDB" id="196131at2759"/>
<evidence type="ECO:0000256" key="4">
    <source>
        <dbReference type="ARBA" id="ARBA00022806"/>
    </source>
</evidence>
<evidence type="ECO:0000256" key="5">
    <source>
        <dbReference type="ARBA" id="ARBA00022840"/>
    </source>
</evidence>
<dbReference type="Gene3D" id="3.40.50.300">
    <property type="entry name" value="P-loop containing nucleotide triphosphate hydrolases"/>
    <property type="match status" value="2"/>
</dbReference>
<dbReference type="GO" id="GO:0003724">
    <property type="term" value="F:RNA helicase activity"/>
    <property type="evidence" value="ECO:0007669"/>
    <property type="project" value="UniProtKB-EC"/>
</dbReference>
<evidence type="ECO:0000313" key="11">
    <source>
        <dbReference type="Proteomes" id="UP000011083"/>
    </source>
</evidence>
<dbReference type="AlphaFoldDB" id="L8HDW7"/>
<sequence length="568" mass="61879">MNTGKVEKIVNGGEAHDAAAVTVKRKRKRKHGGSKASSAQAAPPEQQDEKSVDVSKGATNQGAGEGLPTKAADAAPAAGAKRKRNEGTSSSGQEGEDNDGAATGEDIVVDTPAAAVEEEEYKEDENVPVEVVGANLPPLEAFASCKPLQVKDGVLMNNITKSGYTKPTAVQRHAIPILLQGRDLMGCARTGSGKTAAFLLPIIASLLSEDKRKGEAAGVGWRHTFRAYPLVIILAPTRELAVQIYQEALKFTESTPLKTSVVYGGTSYVAQARLLEKNGSDILVATPGRLRDMVERDKISLRLVCYLVLDEADRMLDMGFEPQMRNLVEKRDMPTERQTLLFSATFPKGIIQLATDFLKKDYATVTVGRAGSTTEAIKQVILLVKNEDYKWGMLKRELQGLKETDRVLVFVEKKKGTRRSQGITATMIHGDLEQRDRDLAIKSFRMGKAQVLVGTSVAARGLDIENVTKVINFDMPMTIEDYVHRIGRTGRAGHAGLAVAFFFPQRDGDSAADLVQLLVEAKQDVPEWLRSHANKPPSDKKKKQQQPSKKPNNKAAGRKQHKRKAGHS</sequence>
<dbReference type="GeneID" id="14924359"/>
<comment type="similarity">
    <text evidence="6">Belongs to the DEAD box helicase family.</text>
</comment>
<gene>
    <name evidence="10" type="ORF">ACA1_069700</name>
</gene>
<dbReference type="Proteomes" id="UP000011083">
    <property type="component" value="Unassembled WGS sequence"/>
</dbReference>
<evidence type="ECO:0000256" key="2">
    <source>
        <dbReference type="ARBA" id="ARBA00022741"/>
    </source>
</evidence>
<dbReference type="EMBL" id="KB007857">
    <property type="protein sequence ID" value="ELR23385.1"/>
    <property type="molecule type" value="Genomic_DNA"/>
</dbReference>
<keyword evidence="2 6" id="KW-0547">Nucleotide-binding</keyword>
<keyword evidence="4 6" id="KW-0347">Helicase</keyword>
<dbReference type="CDD" id="cd18787">
    <property type="entry name" value="SF2_C_DEAD"/>
    <property type="match status" value="1"/>
</dbReference>
<accession>L8HDW7</accession>
<name>L8HDW7_ACACF</name>
<feature type="compositionally biased region" description="Low complexity" evidence="7">
    <location>
        <begin position="545"/>
        <end position="554"/>
    </location>
</feature>
<dbReference type="SMART" id="SM00490">
    <property type="entry name" value="HELICc"/>
    <property type="match status" value="1"/>
</dbReference>
<feature type="compositionally biased region" description="Basic residues" evidence="7">
    <location>
        <begin position="556"/>
        <end position="568"/>
    </location>
</feature>
<dbReference type="InterPro" id="IPR000629">
    <property type="entry name" value="RNA-helicase_DEAD-box_CS"/>
</dbReference>
<dbReference type="STRING" id="1257118.L8HDW7"/>